<evidence type="ECO:0000313" key="2">
    <source>
        <dbReference type="EMBL" id="KKM74859.1"/>
    </source>
</evidence>
<comment type="caution">
    <text evidence="2">The sequence shown here is derived from an EMBL/GenBank/DDBJ whole genome shotgun (WGS) entry which is preliminary data.</text>
</comment>
<feature type="region of interest" description="Disordered" evidence="1">
    <location>
        <begin position="82"/>
        <end position="144"/>
    </location>
</feature>
<feature type="compositionally biased region" description="Basic residues" evidence="1">
    <location>
        <begin position="100"/>
        <end position="109"/>
    </location>
</feature>
<name>A0A0F9JYK9_9ZZZZ</name>
<proteinExistence type="predicted"/>
<accession>A0A0F9JYK9</accession>
<organism evidence="2">
    <name type="scientific">marine sediment metagenome</name>
    <dbReference type="NCBI Taxonomy" id="412755"/>
    <lineage>
        <taxon>unclassified sequences</taxon>
        <taxon>metagenomes</taxon>
        <taxon>ecological metagenomes</taxon>
    </lineage>
</organism>
<dbReference type="AlphaFoldDB" id="A0A0F9JYK9"/>
<feature type="compositionally biased region" description="Basic and acidic residues" evidence="1">
    <location>
        <begin position="125"/>
        <end position="134"/>
    </location>
</feature>
<sequence length="390" mass="43372">MGFCVNLPDVLPLVHGFHVSHLEKESLAVTMPRKQILLATAVSLVAATSSYAANNVAPTIMGQSGVHVPEFGFADSLVRIKDDKGGGKDKDHGKKEKDHGKKAKKHEKKHDKELKKAAKRHEKQLKKLEKDAHKGQKKHAKVDRDVAHKNEHFVKRTKRSEHDRVTASQHVMTVPAPQGRDMKALLSAVPLALLGQNLSFNDVQNEQLLTYRNCPPGLAKKDPPCVPPGLAAKGVTYDEWVSYDDHELQKLYADRRDDYLRTEDIDVHDIEQVDDTGLLLNSDQVAQLYGLTPAPVGQRYALIDGMPVMLENRNYTALARINDMARVPVLGQGIQVAPTAALTQSELMQTYRLPPLDNGYSYTVLNGEVLALEQKAFETLQLIRIARAVF</sequence>
<feature type="compositionally biased region" description="Basic and acidic residues" evidence="1">
    <location>
        <begin position="82"/>
        <end position="99"/>
    </location>
</feature>
<gene>
    <name evidence="2" type="ORF">LCGC14_1396100</name>
</gene>
<reference evidence="2" key="1">
    <citation type="journal article" date="2015" name="Nature">
        <title>Complex archaea that bridge the gap between prokaryotes and eukaryotes.</title>
        <authorList>
            <person name="Spang A."/>
            <person name="Saw J.H."/>
            <person name="Jorgensen S.L."/>
            <person name="Zaremba-Niedzwiedzka K."/>
            <person name="Martijn J."/>
            <person name="Lind A.E."/>
            <person name="van Eijk R."/>
            <person name="Schleper C."/>
            <person name="Guy L."/>
            <person name="Ettema T.J."/>
        </authorList>
    </citation>
    <scope>NUCLEOTIDE SEQUENCE</scope>
</reference>
<dbReference type="EMBL" id="LAZR01009071">
    <property type="protein sequence ID" value="KKM74859.1"/>
    <property type="molecule type" value="Genomic_DNA"/>
</dbReference>
<protein>
    <submittedName>
        <fullName evidence="2">Uncharacterized protein</fullName>
    </submittedName>
</protein>
<evidence type="ECO:0000256" key="1">
    <source>
        <dbReference type="SAM" id="MobiDB-lite"/>
    </source>
</evidence>